<feature type="transmembrane region" description="Helical" evidence="1">
    <location>
        <begin position="36"/>
        <end position="54"/>
    </location>
</feature>
<name>A0ABS3ST84_9FLAO</name>
<protein>
    <submittedName>
        <fullName evidence="2">VWA domain-containing protein</fullName>
    </submittedName>
</protein>
<comment type="caution">
    <text evidence="2">The sequence shown here is derived from an EMBL/GenBank/DDBJ whole genome shotgun (WGS) entry which is preliminary data.</text>
</comment>
<keyword evidence="1" id="KW-1133">Transmembrane helix</keyword>
<proteinExistence type="predicted"/>
<keyword evidence="1" id="KW-0472">Membrane</keyword>
<gene>
    <name evidence="2" type="ORF">J4051_07510</name>
</gene>
<keyword evidence="3" id="KW-1185">Reference proteome</keyword>
<dbReference type="EMBL" id="JAGEVG010000007">
    <property type="protein sequence ID" value="MBO3098108.1"/>
    <property type="molecule type" value="Genomic_DNA"/>
</dbReference>
<feature type="transmembrane region" description="Helical" evidence="1">
    <location>
        <begin position="6"/>
        <end position="24"/>
    </location>
</feature>
<evidence type="ECO:0000313" key="2">
    <source>
        <dbReference type="EMBL" id="MBO3098108.1"/>
    </source>
</evidence>
<dbReference type="Proteomes" id="UP000681315">
    <property type="component" value="Unassembled WGS sequence"/>
</dbReference>
<accession>A0ABS3ST84</accession>
<dbReference type="PANTHER" id="PTHR37947:SF1">
    <property type="entry name" value="BLL2462 PROTEIN"/>
    <property type="match status" value="1"/>
</dbReference>
<reference evidence="2 3" key="1">
    <citation type="submission" date="2021-03" db="EMBL/GenBank/DDBJ databases">
        <title>Gelidibacter sp. nov., isolated from costal sediment.</title>
        <authorList>
            <person name="Lun K.-Y."/>
        </authorList>
    </citation>
    <scope>NUCLEOTIDE SEQUENCE [LARGE SCALE GENOMIC DNA]</scope>
    <source>
        <strain evidence="2 3">DF109</strain>
    </source>
</reference>
<evidence type="ECO:0000313" key="3">
    <source>
        <dbReference type="Proteomes" id="UP000681315"/>
    </source>
</evidence>
<dbReference type="PANTHER" id="PTHR37947">
    <property type="entry name" value="BLL2462 PROTEIN"/>
    <property type="match status" value="1"/>
</dbReference>
<sequence length="677" mass="78042">MQTETLPYIILAGIIALSLALFQYIYKSKKRTRVNFLLAFLRFVTLFSVFLLLINPKFDRTTYFNEKPNLLIAVDNSESIKYLDQDQKTRDLVAFLKQDKSLNERFDLEFYSFGKDIHNLEALIFDEKQTNPTVVFERFSQVYGNSIAPLILITDGNQTYGNDYEFAAQNYKHAIFPIVLGDTTRYIDLKIEQLNVNKYAYLKNKFPIEIIAVYNGLEEVSTQLTVSSGNTLVFSETLTFNQEQSSRLVNLSLPANSPGVHSYKAELKPLVNEKNTVNNIKNFAVEVIDRKTHVAIISDIMHPDLGALKKAIESNEQRQASIIKPSEFLKLSDDFQQVIIYQPNQSFKSVFDEIETLNINTFTILGTKTNWLEFNKLQPYMQQTVTNQYEDFQPSLNSNYSVFIVDDLNFSDFPPLQTEFGEATFSLPIEIVLYKTVNGIQLKEPLLFTYEVNQKRATVLNGEGIWRWRAQNYLDDKSFHNFDNFIGKIIQYLDSGQKRARLNVSYESFYNGNDNVILTAQFFNKTYEFDNTANLEITVKNIDSEQAQTIPFILKQSNYQVDLSGLEAGDYKFTVTSQNENIFQSGAFKILDYNVEQQFLNANVSKLQNLATQSQGKSYFIDDTNALTEQLIKDERFATIQKSIKKVVPLLDWKFLLAFIVLSLSAEWFIRKYNGLI</sequence>
<keyword evidence="1" id="KW-0812">Transmembrane</keyword>
<organism evidence="2 3">
    <name type="scientific">Gelidibacter pelagius</name>
    <dbReference type="NCBI Taxonomy" id="2819985"/>
    <lineage>
        <taxon>Bacteria</taxon>
        <taxon>Pseudomonadati</taxon>
        <taxon>Bacteroidota</taxon>
        <taxon>Flavobacteriia</taxon>
        <taxon>Flavobacteriales</taxon>
        <taxon>Flavobacteriaceae</taxon>
        <taxon>Gelidibacter</taxon>
    </lineage>
</organism>
<dbReference type="RefSeq" id="WP_208233252.1">
    <property type="nucleotide sequence ID" value="NZ_JAGEVG010000007.1"/>
</dbReference>
<evidence type="ECO:0000256" key="1">
    <source>
        <dbReference type="SAM" id="Phobius"/>
    </source>
</evidence>